<evidence type="ECO:0000313" key="12">
    <source>
        <dbReference type="EMBL" id="HHS30665.1"/>
    </source>
</evidence>
<dbReference type="EMBL" id="DTGR01000206">
    <property type="protein sequence ID" value="HHS30665.1"/>
    <property type="molecule type" value="Genomic_DNA"/>
</dbReference>
<dbReference type="NCBIfam" id="TIGR03598">
    <property type="entry name" value="GTPase_YsxC"/>
    <property type="match status" value="1"/>
</dbReference>
<gene>
    <name evidence="10" type="primary">engB</name>
    <name evidence="12" type="ORF">ENV52_13310</name>
</gene>
<dbReference type="Gene3D" id="3.40.50.300">
    <property type="entry name" value="P-loop containing nucleotide triphosphate hydrolases"/>
    <property type="match status" value="1"/>
</dbReference>
<evidence type="ECO:0000256" key="4">
    <source>
        <dbReference type="ARBA" id="ARBA00022723"/>
    </source>
</evidence>
<dbReference type="GO" id="GO:0046872">
    <property type="term" value="F:metal ion binding"/>
    <property type="evidence" value="ECO:0007669"/>
    <property type="project" value="UniProtKB-KW"/>
</dbReference>
<keyword evidence="5 10" id="KW-0547">Nucleotide-binding</keyword>
<comment type="caution">
    <text evidence="12">The sequence shown here is derived from an EMBL/GenBank/DDBJ whole genome shotgun (WGS) entry which is preliminary data.</text>
</comment>
<evidence type="ECO:0000256" key="5">
    <source>
        <dbReference type="ARBA" id="ARBA00022741"/>
    </source>
</evidence>
<evidence type="ECO:0000256" key="3">
    <source>
        <dbReference type="ARBA" id="ARBA00022618"/>
    </source>
</evidence>
<keyword evidence="9 10" id="KW-0131">Cell cycle</keyword>
<evidence type="ECO:0000256" key="1">
    <source>
        <dbReference type="ARBA" id="ARBA00001946"/>
    </source>
</evidence>
<dbReference type="Pfam" id="PF01926">
    <property type="entry name" value="MMR_HSR1"/>
    <property type="match status" value="1"/>
</dbReference>
<evidence type="ECO:0000256" key="6">
    <source>
        <dbReference type="ARBA" id="ARBA00022842"/>
    </source>
</evidence>
<dbReference type="GO" id="GO:0000917">
    <property type="term" value="P:division septum assembly"/>
    <property type="evidence" value="ECO:0007669"/>
    <property type="project" value="UniProtKB-KW"/>
</dbReference>
<evidence type="ECO:0000256" key="8">
    <source>
        <dbReference type="ARBA" id="ARBA00023210"/>
    </source>
</evidence>
<dbReference type="GO" id="GO:0005829">
    <property type="term" value="C:cytosol"/>
    <property type="evidence" value="ECO:0007669"/>
    <property type="project" value="TreeGrafter"/>
</dbReference>
<dbReference type="HAMAP" id="MF_00321">
    <property type="entry name" value="GTPase_EngB"/>
    <property type="match status" value="1"/>
</dbReference>
<keyword evidence="7 10" id="KW-0342">GTP-binding</keyword>
<comment type="similarity">
    <text evidence="2 10">Belongs to the TRAFAC class TrmE-Era-EngA-EngB-Septin-like GTPase superfamily. EngB GTPase family.</text>
</comment>
<keyword evidence="3 10" id="KW-0132">Cell division</keyword>
<dbReference type="AlphaFoldDB" id="A0A7V6A5Q5"/>
<evidence type="ECO:0000256" key="2">
    <source>
        <dbReference type="ARBA" id="ARBA00009638"/>
    </source>
</evidence>
<evidence type="ECO:0000256" key="10">
    <source>
        <dbReference type="HAMAP-Rule" id="MF_00321"/>
    </source>
</evidence>
<keyword evidence="6" id="KW-0460">Magnesium</keyword>
<dbReference type="PROSITE" id="PS51706">
    <property type="entry name" value="G_ENGB"/>
    <property type="match status" value="1"/>
</dbReference>
<dbReference type="CDD" id="cd01876">
    <property type="entry name" value="YihA_EngB"/>
    <property type="match status" value="1"/>
</dbReference>
<evidence type="ECO:0000256" key="9">
    <source>
        <dbReference type="ARBA" id="ARBA00023306"/>
    </source>
</evidence>
<evidence type="ECO:0000259" key="11">
    <source>
        <dbReference type="PROSITE" id="PS51706"/>
    </source>
</evidence>
<organism evidence="12">
    <name type="scientific">Desulfobacca acetoxidans</name>
    <dbReference type="NCBI Taxonomy" id="60893"/>
    <lineage>
        <taxon>Bacteria</taxon>
        <taxon>Pseudomonadati</taxon>
        <taxon>Thermodesulfobacteriota</taxon>
        <taxon>Desulfobaccia</taxon>
        <taxon>Desulfobaccales</taxon>
        <taxon>Desulfobaccaceae</taxon>
        <taxon>Desulfobacca</taxon>
    </lineage>
</organism>
<keyword evidence="8 10" id="KW-0717">Septation</keyword>
<proteinExistence type="inferred from homology"/>
<dbReference type="PANTHER" id="PTHR11649">
    <property type="entry name" value="MSS1/TRME-RELATED GTP-BINDING PROTEIN"/>
    <property type="match status" value="1"/>
</dbReference>
<sequence length="199" mass="22605">MGIPRITSAEFQISVHQKGHLPAAVLPEVAFLGRSNVGKSALINTLVGRKKLVRTSSRPGCTQALNFFLINEQWYFVDLPGYGYARVPRKTQVRWGDLILGYLEDRPTLAALVFLQDPRRTPGEEELFLWDKLLSRGRLVIPVLTKADKVKRGERSRRLKEISKILAPYQVTADQFLWFSATTGEGREKLWVRLLECLG</sequence>
<comment type="cofactor">
    <cofactor evidence="1">
        <name>Mg(2+)</name>
        <dbReference type="ChEBI" id="CHEBI:18420"/>
    </cofactor>
</comment>
<feature type="domain" description="EngB-type G" evidence="11">
    <location>
        <begin position="25"/>
        <end position="199"/>
    </location>
</feature>
<dbReference type="GO" id="GO:0005525">
    <property type="term" value="F:GTP binding"/>
    <property type="evidence" value="ECO:0007669"/>
    <property type="project" value="UniProtKB-UniRule"/>
</dbReference>
<name>A0A7V6A5Q5_9BACT</name>
<dbReference type="InterPro" id="IPR019987">
    <property type="entry name" value="GTP-bd_ribosome_bio_YsxC"/>
</dbReference>
<dbReference type="InterPro" id="IPR030393">
    <property type="entry name" value="G_ENGB_dom"/>
</dbReference>
<keyword evidence="4" id="KW-0479">Metal-binding</keyword>
<dbReference type="PANTHER" id="PTHR11649:SF13">
    <property type="entry name" value="ENGB-TYPE G DOMAIN-CONTAINING PROTEIN"/>
    <property type="match status" value="1"/>
</dbReference>
<comment type="function">
    <text evidence="10">Necessary for normal cell division and for the maintenance of normal septation.</text>
</comment>
<evidence type="ECO:0000256" key="7">
    <source>
        <dbReference type="ARBA" id="ARBA00023134"/>
    </source>
</evidence>
<dbReference type="InterPro" id="IPR006073">
    <property type="entry name" value="GTP-bd"/>
</dbReference>
<accession>A0A7V6A5Q5</accession>
<reference evidence="12" key="1">
    <citation type="journal article" date="2020" name="mSystems">
        <title>Genome- and Community-Level Interaction Insights into Carbon Utilization and Element Cycling Functions of Hydrothermarchaeota in Hydrothermal Sediment.</title>
        <authorList>
            <person name="Zhou Z."/>
            <person name="Liu Y."/>
            <person name="Xu W."/>
            <person name="Pan J."/>
            <person name="Luo Z.H."/>
            <person name="Li M."/>
        </authorList>
    </citation>
    <scope>NUCLEOTIDE SEQUENCE [LARGE SCALE GENOMIC DNA]</scope>
    <source>
        <strain evidence="12">SpSt-767</strain>
    </source>
</reference>
<dbReference type="InterPro" id="IPR027417">
    <property type="entry name" value="P-loop_NTPase"/>
</dbReference>
<protein>
    <recommendedName>
        <fullName evidence="10">Probable GTP-binding protein EngB</fullName>
    </recommendedName>
</protein>
<dbReference type="SUPFAM" id="SSF52540">
    <property type="entry name" value="P-loop containing nucleoside triphosphate hydrolases"/>
    <property type="match status" value="1"/>
</dbReference>